<dbReference type="InterPro" id="IPR001650">
    <property type="entry name" value="Helicase_C-like"/>
</dbReference>
<dbReference type="OrthoDB" id="5986358at2759"/>
<keyword evidence="10" id="KW-0378">Hydrolase</keyword>
<evidence type="ECO:0000256" key="8">
    <source>
        <dbReference type="SAM" id="MobiDB-lite"/>
    </source>
</evidence>
<dbReference type="GO" id="GO:0003677">
    <property type="term" value="F:DNA binding"/>
    <property type="evidence" value="ECO:0007669"/>
    <property type="project" value="UniProtKB-KW"/>
</dbReference>
<gene>
    <name evidence="10" type="primary">wrn</name>
    <name evidence="10" type="ORF">AWC38_SpisGene12396</name>
</gene>
<dbReference type="STRING" id="50429.A0A2B4S1Y5"/>
<keyword evidence="10" id="KW-0547">Nucleotide-binding</keyword>
<dbReference type="GO" id="GO:0000724">
    <property type="term" value="P:double-strand break repair via homologous recombination"/>
    <property type="evidence" value="ECO:0007669"/>
    <property type="project" value="TreeGrafter"/>
</dbReference>
<dbReference type="InterPro" id="IPR027417">
    <property type="entry name" value="P-loop_NTPase"/>
</dbReference>
<evidence type="ECO:0000259" key="9">
    <source>
        <dbReference type="PROSITE" id="PS51194"/>
    </source>
</evidence>
<evidence type="ECO:0000313" key="11">
    <source>
        <dbReference type="Proteomes" id="UP000225706"/>
    </source>
</evidence>
<dbReference type="PANTHER" id="PTHR13710">
    <property type="entry name" value="DNA HELICASE RECQ FAMILY MEMBER"/>
    <property type="match status" value="1"/>
</dbReference>
<comment type="caution">
    <text evidence="10">The sequence shown here is derived from an EMBL/GenBank/DDBJ whole genome shotgun (WGS) entry which is preliminary data.</text>
</comment>
<dbReference type="SMART" id="SM00490">
    <property type="entry name" value="HELICc"/>
    <property type="match status" value="1"/>
</dbReference>
<dbReference type="GO" id="GO:0005737">
    <property type="term" value="C:cytoplasm"/>
    <property type="evidence" value="ECO:0007669"/>
    <property type="project" value="TreeGrafter"/>
</dbReference>
<feature type="compositionally biased region" description="Polar residues" evidence="8">
    <location>
        <begin position="47"/>
        <end position="56"/>
    </location>
</feature>
<protein>
    <recommendedName>
        <fullName evidence="6">DNA 3'-5' helicase</fullName>
        <ecNumber evidence="6">5.6.2.4</ecNumber>
    </recommendedName>
    <alternativeName>
        <fullName evidence="7">DNA 3'-5' helicase BLM</fullName>
    </alternativeName>
</protein>
<evidence type="ECO:0000256" key="4">
    <source>
        <dbReference type="ARBA" id="ARBA00023242"/>
    </source>
</evidence>
<name>A0A2B4S1Y5_STYPI</name>
<keyword evidence="3" id="KW-0413">Isomerase</keyword>
<dbReference type="PANTHER" id="PTHR13710:SF153">
    <property type="entry name" value="RECQ-LIKE DNA HELICASE BLM"/>
    <property type="match status" value="1"/>
</dbReference>
<reference evidence="11" key="1">
    <citation type="journal article" date="2017" name="bioRxiv">
        <title>Comparative analysis of the genomes of Stylophora pistillata and Acropora digitifera provides evidence for extensive differences between species of corals.</title>
        <authorList>
            <person name="Voolstra C.R."/>
            <person name="Li Y."/>
            <person name="Liew Y.J."/>
            <person name="Baumgarten S."/>
            <person name="Zoccola D."/>
            <person name="Flot J.-F."/>
            <person name="Tambutte S."/>
            <person name="Allemand D."/>
            <person name="Aranda M."/>
        </authorList>
    </citation>
    <scope>NUCLEOTIDE SEQUENCE [LARGE SCALE GENOMIC DNA]</scope>
</reference>
<dbReference type="GO" id="GO:0009378">
    <property type="term" value="F:four-way junction helicase activity"/>
    <property type="evidence" value="ECO:0007669"/>
    <property type="project" value="TreeGrafter"/>
</dbReference>
<proteinExistence type="inferred from homology"/>
<keyword evidence="10" id="KW-0347">Helicase</keyword>
<dbReference type="SUPFAM" id="SSF52540">
    <property type="entry name" value="P-loop containing nucleoside triphosphate hydrolases"/>
    <property type="match status" value="1"/>
</dbReference>
<keyword evidence="2" id="KW-0238">DNA-binding</keyword>
<dbReference type="GO" id="GO:0005694">
    <property type="term" value="C:chromosome"/>
    <property type="evidence" value="ECO:0007669"/>
    <property type="project" value="TreeGrafter"/>
</dbReference>
<keyword evidence="10" id="KW-0067">ATP-binding</keyword>
<dbReference type="GO" id="GO:0005634">
    <property type="term" value="C:nucleus"/>
    <property type="evidence" value="ECO:0007669"/>
    <property type="project" value="TreeGrafter"/>
</dbReference>
<accession>A0A2B4S1Y5</accession>
<dbReference type="Proteomes" id="UP000225706">
    <property type="component" value="Unassembled WGS sequence"/>
</dbReference>
<keyword evidence="4" id="KW-0539">Nucleus</keyword>
<feature type="domain" description="Helicase C-terminal" evidence="9">
    <location>
        <begin position="265"/>
        <end position="440"/>
    </location>
</feature>
<evidence type="ECO:0000256" key="2">
    <source>
        <dbReference type="ARBA" id="ARBA00023125"/>
    </source>
</evidence>
<evidence type="ECO:0000256" key="7">
    <source>
        <dbReference type="ARBA" id="ARBA00044542"/>
    </source>
</evidence>
<comment type="similarity">
    <text evidence="1">Belongs to the helicase family. RecQ subfamily.</text>
</comment>
<dbReference type="Pfam" id="PF00271">
    <property type="entry name" value="Helicase_C"/>
    <property type="match status" value="1"/>
</dbReference>
<evidence type="ECO:0000256" key="5">
    <source>
        <dbReference type="ARBA" id="ARBA00034617"/>
    </source>
</evidence>
<sequence>MNQFVSEAVFGELQEFRNKYKVVNIDVGELTRRKRCAKDSPCKSPRTARTPSSPATKTFERVRNPKSKRKIISTANDSAERDEEAVFVGQPRNASPTELRSLQLLYVARKSHIRELQSYGLTAAAVSGDEVNDDAILRGEYSFVFGSPESFLQNEKWRQMLLSKDYQSRLLTFVTDEAHVVPKWGFDKAQKAAFRKCFSRIGELRSLGPNGTPMLSLTATAKLETQTAVINALALRDDFELIYVSPYRANIYLTKLIVSTKIWKTFAWLIERLRDQKNALERTIIYCKSIKDCGQLFQLFKSELGDESYFPPGCEKESTNLLFGMFHHNTLAKQKERILNSLYEKDGVCRVVFATNALGMGVNFPNVRTVINYGPPREVEEFVQQIGRAGRDGQPALAVLLYNGHHLKKCEDAILSYCDNTKTCLRKQIASEFQQINELTFECGSHKCCVNCHSDCNCEEKCPIPIPSFVKTNGTARQDRKKRTVSKEDRKLLQDLLIEEMQAEQKGLCTYLNPECTAGFSKSLVKAVLEHCKYIFTLDDIVTYLPVLKKSHAVVILQMFAEIFEDVSFQEIDLVQQVEPDVPQERYDLTYGKTFDESQSSGTSAGEENSN</sequence>
<comment type="catalytic activity">
    <reaction evidence="5">
        <text>Couples ATP hydrolysis with the unwinding of duplex DNA by translocating in the 3'-5' direction.</text>
        <dbReference type="EC" id="5.6.2.4"/>
    </reaction>
</comment>
<organism evidence="10 11">
    <name type="scientific">Stylophora pistillata</name>
    <name type="common">Smooth cauliflower coral</name>
    <dbReference type="NCBI Taxonomy" id="50429"/>
    <lineage>
        <taxon>Eukaryota</taxon>
        <taxon>Metazoa</taxon>
        <taxon>Cnidaria</taxon>
        <taxon>Anthozoa</taxon>
        <taxon>Hexacorallia</taxon>
        <taxon>Scleractinia</taxon>
        <taxon>Astrocoeniina</taxon>
        <taxon>Pocilloporidae</taxon>
        <taxon>Stylophora</taxon>
    </lineage>
</organism>
<dbReference type="EC" id="5.6.2.4" evidence="6"/>
<keyword evidence="11" id="KW-1185">Reference proteome</keyword>
<evidence type="ECO:0000313" key="10">
    <source>
        <dbReference type="EMBL" id="PFX23063.1"/>
    </source>
</evidence>
<evidence type="ECO:0000256" key="6">
    <source>
        <dbReference type="ARBA" id="ARBA00034808"/>
    </source>
</evidence>
<dbReference type="PROSITE" id="PS51194">
    <property type="entry name" value="HELICASE_CTER"/>
    <property type="match status" value="1"/>
</dbReference>
<dbReference type="GO" id="GO:0043138">
    <property type="term" value="F:3'-5' DNA helicase activity"/>
    <property type="evidence" value="ECO:0007669"/>
    <property type="project" value="UniProtKB-EC"/>
</dbReference>
<dbReference type="AlphaFoldDB" id="A0A2B4S1Y5"/>
<feature type="region of interest" description="Disordered" evidence="8">
    <location>
        <begin position="37"/>
        <end position="77"/>
    </location>
</feature>
<dbReference type="Gene3D" id="3.40.50.300">
    <property type="entry name" value="P-loop containing nucleotide triphosphate hydrolases"/>
    <property type="match status" value="2"/>
</dbReference>
<evidence type="ECO:0000256" key="1">
    <source>
        <dbReference type="ARBA" id="ARBA00005446"/>
    </source>
</evidence>
<evidence type="ECO:0000256" key="3">
    <source>
        <dbReference type="ARBA" id="ARBA00023235"/>
    </source>
</evidence>
<dbReference type="EMBL" id="LSMT01000219">
    <property type="protein sequence ID" value="PFX23063.1"/>
    <property type="molecule type" value="Genomic_DNA"/>
</dbReference>